<reference evidence="3 4" key="1">
    <citation type="submission" date="2008-10" db="EMBL/GenBank/DDBJ databases">
        <title>Draft genome sequence of Collinsella stercoris (DSM 13279).</title>
        <authorList>
            <person name="Sudarsanam P."/>
            <person name="Ley R."/>
            <person name="Guruge J."/>
            <person name="Turnbaugh P.J."/>
            <person name="Mahowald M."/>
            <person name="Liep D."/>
            <person name="Gordon J."/>
        </authorList>
    </citation>
    <scope>NUCLEOTIDE SEQUENCE [LARGE SCALE GENOMIC DNA]</scope>
    <source>
        <strain evidence="3 4">DSM 13279</strain>
    </source>
</reference>
<keyword evidence="4" id="KW-1185">Reference proteome</keyword>
<feature type="coiled-coil region" evidence="1">
    <location>
        <begin position="186"/>
        <end position="223"/>
    </location>
</feature>
<dbReference type="HOGENOM" id="CLU_400990_0_0_11"/>
<dbReference type="STRING" id="445975.COLSTE_00061"/>
<comment type="caution">
    <text evidence="3">The sequence shown here is derived from an EMBL/GenBank/DDBJ whole genome shotgun (WGS) entry which is preliminary data.</text>
</comment>
<evidence type="ECO:0000313" key="3">
    <source>
        <dbReference type="EMBL" id="EEA91719.1"/>
    </source>
</evidence>
<proteinExistence type="predicted"/>
<sequence length="689" mass="71759">MGRAGEQTGRPCAHWGIDLFIEEGAYTTVASAVAMLMVLALLFSATLAVWSAGRSGDVQANADTTALAGANVVSSYHTVATVLDACALSMGLAGFAMTGVGMIGAFVPGAQSAAAKTLDAGIDMLEARNTFVASASRGLKTLEGSLPYLVAANATRASTAQNTESITYTGSALAAPATSASEFPALEGSQIALDDLTQESQELEQAADDLSQISEEVAAKKEAAWLADCGRNGRNMQERAARLSGIAAEDNPDFASSTVWEPNVALERGRAYYRWRYEHDEPEGQGVEARADAAARHAFYGYALQMLEGAQVVERDGVITSTVELLPKNTDEVRRTTLYTDAVWPSSVEDDGLTLHFSSSCPGVAGAQGPLIALASIEEGSARECPVCKFGVGDVGKAPAASTSIDNGFEYHLRAYTLALDEYVAARQRELDEQARARGEAEQAGSAFEQAISALSGKRPRIAPPGRNGCIALVVASAVDSPDELETPFAASEGITERGAISAAALAPDRATRENNVLSSFFSSLEERVGSGGAVGLVDSVMDLWGDLLVSYGEAGAGVDKAFGDIVDGLEGLGLGPVGSWLSERLQGIVRALGIEPVDLSQRKPVLTDSARVAQASGMQGYVNVQTVLRDIPAGSTDPKAIVRAVGYAVEDRIMSMELTVAEIPLPGGGTLPLTVRVRDIASLVGGGT</sequence>
<organism evidence="3 4">
    <name type="scientific">Collinsella stercoris DSM 13279</name>
    <dbReference type="NCBI Taxonomy" id="445975"/>
    <lineage>
        <taxon>Bacteria</taxon>
        <taxon>Bacillati</taxon>
        <taxon>Actinomycetota</taxon>
        <taxon>Coriobacteriia</taxon>
        <taxon>Coriobacteriales</taxon>
        <taxon>Coriobacteriaceae</taxon>
        <taxon>Collinsella</taxon>
    </lineage>
</organism>
<dbReference type="EMBL" id="ABXJ01000006">
    <property type="protein sequence ID" value="EEA91719.1"/>
    <property type="molecule type" value="Genomic_DNA"/>
</dbReference>
<dbReference type="OrthoDB" id="3188104at2"/>
<evidence type="ECO:0000256" key="1">
    <source>
        <dbReference type="SAM" id="Coils"/>
    </source>
</evidence>
<feature type="transmembrane region" description="Helical" evidence="2">
    <location>
        <begin position="29"/>
        <end position="50"/>
    </location>
</feature>
<gene>
    <name evidence="3" type="ORF">COLSTE_00061</name>
</gene>
<keyword evidence="2" id="KW-0472">Membrane</keyword>
<reference evidence="3 4" key="2">
    <citation type="submission" date="2008-10" db="EMBL/GenBank/DDBJ databases">
        <authorList>
            <person name="Fulton L."/>
            <person name="Clifton S."/>
            <person name="Fulton B."/>
            <person name="Xu J."/>
            <person name="Minx P."/>
            <person name="Pepin K.H."/>
            <person name="Johnson M."/>
            <person name="Thiruvilangam P."/>
            <person name="Bhonagiri V."/>
            <person name="Nash W.E."/>
            <person name="Mardis E.R."/>
            <person name="Wilson R.K."/>
        </authorList>
    </citation>
    <scope>NUCLEOTIDE SEQUENCE [LARGE SCALE GENOMIC DNA]</scope>
    <source>
        <strain evidence="3 4">DSM 13279</strain>
    </source>
</reference>
<dbReference type="eggNOG" id="ENOG5033SKX">
    <property type="taxonomic scope" value="Bacteria"/>
</dbReference>
<keyword evidence="2" id="KW-0812">Transmembrane</keyword>
<keyword evidence="2" id="KW-1133">Transmembrane helix</keyword>
<dbReference type="RefSeq" id="WP_006719414.1">
    <property type="nucleotide sequence ID" value="NZ_CP085935.1"/>
</dbReference>
<dbReference type="Proteomes" id="UP000003560">
    <property type="component" value="Unassembled WGS sequence"/>
</dbReference>
<dbReference type="GeneID" id="98002480"/>
<evidence type="ECO:0000313" key="4">
    <source>
        <dbReference type="Proteomes" id="UP000003560"/>
    </source>
</evidence>
<evidence type="ECO:0000256" key="2">
    <source>
        <dbReference type="SAM" id="Phobius"/>
    </source>
</evidence>
<keyword evidence="1" id="KW-0175">Coiled coil</keyword>
<protein>
    <submittedName>
        <fullName evidence="3">Uncharacterized protein</fullName>
    </submittedName>
</protein>
<name>B6G7M2_9ACTN</name>
<dbReference type="AlphaFoldDB" id="B6G7M2"/>
<accession>B6G7M2</accession>